<dbReference type="GeneID" id="36378740"/>
<dbReference type="RefSeq" id="XP_024505576.1">
    <property type="nucleotide sequence ID" value="XM_024651950.1"/>
</dbReference>
<dbReference type="AlphaFoldDB" id="A0A090L9B0"/>
<evidence type="ECO:0000313" key="2">
    <source>
        <dbReference type="Proteomes" id="UP000035682"/>
    </source>
</evidence>
<evidence type="ECO:0000313" key="3">
    <source>
        <dbReference type="WBParaSite" id="SRAE_2000104600.1"/>
    </source>
</evidence>
<reference evidence="1 2" key="1">
    <citation type="submission" date="2014-09" db="EMBL/GenBank/DDBJ databases">
        <authorList>
            <person name="Martin A.A."/>
        </authorList>
    </citation>
    <scope>NUCLEOTIDE SEQUENCE</scope>
    <source>
        <strain evidence="2">ED321</strain>
        <strain evidence="1">ED321 Heterogonic</strain>
    </source>
</reference>
<dbReference type="WormBase" id="SRAE_2000104600">
    <property type="protein sequence ID" value="SRP09266"/>
    <property type="gene ID" value="WBGene00261246"/>
</dbReference>
<protein>
    <submittedName>
        <fullName evidence="3">F-box domain-containing protein</fullName>
    </submittedName>
</protein>
<gene>
    <name evidence="1 3 4" type="ORF">SRAE_2000104600</name>
</gene>
<proteinExistence type="predicted"/>
<dbReference type="Proteomes" id="UP000035682">
    <property type="component" value="Unplaced"/>
</dbReference>
<organism evidence="1">
    <name type="scientific">Strongyloides ratti</name>
    <name type="common">Parasitic roundworm</name>
    <dbReference type="NCBI Taxonomy" id="34506"/>
    <lineage>
        <taxon>Eukaryota</taxon>
        <taxon>Metazoa</taxon>
        <taxon>Ecdysozoa</taxon>
        <taxon>Nematoda</taxon>
        <taxon>Chromadorea</taxon>
        <taxon>Rhabditida</taxon>
        <taxon>Tylenchina</taxon>
        <taxon>Panagrolaimomorpha</taxon>
        <taxon>Strongyloidoidea</taxon>
        <taxon>Strongyloididae</taxon>
        <taxon>Strongyloides</taxon>
    </lineage>
</organism>
<dbReference type="WBParaSite" id="SRAE_2000104600.1">
    <property type="protein sequence ID" value="SRAE_2000104600.1"/>
    <property type="gene ID" value="WBGene00261246"/>
</dbReference>
<reference evidence="3" key="2">
    <citation type="submission" date="2020-12" db="UniProtKB">
        <authorList>
            <consortium name="WormBaseParasite"/>
        </authorList>
    </citation>
    <scope>IDENTIFICATION</scope>
</reference>
<accession>A0A090L9B0</accession>
<name>A0A090L9B0_STRRB</name>
<evidence type="ECO:0000313" key="4">
    <source>
        <dbReference type="WormBase" id="SRAE_2000104600"/>
    </source>
</evidence>
<evidence type="ECO:0000313" key="1">
    <source>
        <dbReference type="EMBL" id="CEF66376.1"/>
    </source>
</evidence>
<dbReference type="EMBL" id="LN609529">
    <property type="protein sequence ID" value="CEF66376.1"/>
    <property type="molecule type" value="Genomic_DNA"/>
</dbReference>
<keyword evidence="2" id="KW-1185">Reference proteome</keyword>
<dbReference type="CTD" id="36378740"/>
<sequence>MVNNESFNKVFGNIYFFKQVTDFLPSYPEQINMAKTCKIFNQSIRILEPAKALKRKNYLYVLKLTDTNKEYHDNKEDKTRILYINDISLNNEITYLESIKKSRELELFYEIRFRVDDHRKRSRSLNDNKFALKIAPFIDKLFEYYVNASILDFMDYSNKLVATFNISIIKYLKSPKIRVIRGIDINAIAAYYMCTKDYDVDVVKNLKNLQEFGICKSKVKYPLIGDQNMEMLLPLFNCLLKYPNLIVDICGVTKVRKFNKLWSFLMTILLTKFNLKTGFSMEIFREFESFKQLYNEELYNATCNEIVELKVKLFNLDYFNDFIKKTTKLTRLSLYIMDDSRYISLLGSSIGSFFARIQQKCSINNLKECTMLKDVFIGTEVSIFETNRKPIQYIDIDNFIRYLIKGLPKNVSKLTISYYGILSANILLTITEHLPHLKELVIYRADLPQVEWIREFGHLECLYLNTPPLFQIPPWLQCIIIEYKDDSYNTFNESTALIGGMRANPILFNEFRYYTRLYGEEENNFQIYCRKESMWKYYQVVVKKLRENITYLERETKIPRIYFN</sequence>